<dbReference type="GO" id="GO:0090486">
    <property type="term" value="F:small RNA 2'-O-methyltransferase activity"/>
    <property type="evidence" value="ECO:0007669"/>
    <property type="project" value="UniProtKB-EC"/>
</dbReference>
<evidence type="ECO:0000256" key="10">
    <source>
        <dbReference type="ARBA" id="ARBA00023158"/>
    </source>
</evidence>
<keyword evidence="9" id="KW-0694">RNA-binding</keyword>
<gene>
    <name evidence="15" type="ORF">H2LOC_016310</name>
</gene>
<dbReference type="Pfam" id="PF13649">
    <property type="entry name" value="Methyltransf_25"/>
    <property type="match status" value="1"/>
</dbReference>
<evidence type="ECO:0000256" key="2">
    <source>
        <dbReference type="ARBA" id="ARBA00009026"/>
    </source>
</evidence>
<evidence type="ECO:0000256" key="3">
    <source>
        <dbReference type="ARBA" id="ARBA00021330"/>
    </source>
</evidence>
<dbReference type="KEGG" id="mhey:H2LOC_016310"/>
<keyword evidence="7" id="KW-0479">Metal-binding</keyword>
<evidence type="ECO:0000256" key="12">
    <source>
        <dbReference type="ARBA" id="ARBA00048418"/>
    </source>
</evidence>
<dbReference type="InterPro" id="IPR026610">
    <property type="entry name" value="Hen1"/>
</dbReference>
<evidence type="ECO:0000256" key="9">
    <source>
        <dbReference type="ARBA" id="ARBA00022884"/>
    </source>
</evidence>
<protein>
    <recommendedName>
        <fullName evidence="3">Small RNA 2'-O-methyltransferase</fullName>
        <ecNumber evidence="11">2.1.1.386</ecNumber>
    </recommendedName>
</protein>
<dbReference type="Proteomes" id="UP000309061">
    <property type="component" value="Chromosome"/>
</dbReference>
<dbReference type="InterPro" id="IPR029063">
    <property type="entry name" value="SAM-dependent_MTases_sf"/>
</dbReference>
<evidence type="ECO:0000256" key="1">
    <source>
        <dbReference type="ARBA" id="ARBA00001946"/>
    </source>
</evidence>
<dbReference type="InterPro" id="IPR024740">
    <property type="entry name" value="Hen1_N"/>
</dbReference>
<evidence type="ECO:0000313" key="15">
    <source>
        <dbReference type="EMBL" id="QGM47128.1"/>
    </source>
</evidence>
<keyword evidence="4 15" id="KW-0489">Methyltransferase</keyword>
<dbReference type="Gene3D" id="3.40.50.150">
    <property type="entry name" value="Vaccinia Virus protein VP39"/>
    <property type="match status" value="1"/>
</dbReference>
<dbReference type="NCBIfam" id="TIGR04074">
    <property type="entry name" value="bacter_Hen1"/>
    <property type="match status" value="1"/>
</dbReference>
<feature type="domain" description="Hen1 N-terminal" evidence="13">
    <location>
        <begin position="1"/>
        <end position="228"/>
    </location>
</feature>
<dbReference type="SUPFAM" id="SSF53335">
    <property type="entry name" value="S-adenosyl-L-methionine-dependent methyltransferases"/>
    <property type="match status" value="1"/>
</dbReference>
<evidence type="ECO:0000256" key="7">
    <source>
        <dbReference type="ARBA" id="ARBA00022723"/>
    </source>
</evidence>
<name>A0A6B8KKE9_9HYPH</name>
<evidence type="ECO:0000256" key="11">
    <source>
        <dbReference type="ARBA" id="ARBA00035025"/>
    </source>
</evidence>
<evidence type="ECO:0000256" key="8">
    <source>
        <dbReference type="ARBA" id="ARBA00022842"/>
    </source>
</evidence>
<dbReference type="RefSeq" id="WP_136497925.1">
    <property type="nucleotide sequence ID" value="NZ_CP046052.1"/>
</dbReference>
<dbReference type="EC" id="2.1.1.386" evidence="11"/>
<proteinExistence type="inferred from homology"/>
<evidence type="ECO:0000256" key="5">
    <source>
        <dbReference type="ARBA" id="ARBA00022679"/>
    </source>
</evidence>
<evidence type="ECO:0000313" key="16">
    <source>
        <dbReference type="Proteomes" id="UP000309061"/>
    </source>
</evidence>
<accession>A0A6B8KKE9</accession>
<comment type="cofactor">
    <cofactor evidence="1">
        <name>Mg(2+)</name>
        <dbReference type="ChEBI" id="CHEBI:18420"/>
    </cofactor>
</comment>
<reference evidence="15 16" key="1">
    <citation type="submission" date="2019-11" db="EMBL/GenBank/DDBJ databases">
        <title>The genome sequence of Methylocystis heyeri.</title>
        <authorList>
            <person name="Oshkin I.Y."/>
            <person name="Miroshnikov K."/>
            <person name="Dedysh S.N."/>
        </authorList>
    </citation>
    <scope>NUCLEOTIDE SEQUENCE [LARGE SCALE GENOMIC DNA]</scope>
    <source>
        <strain evidence="15 16">H2</strain>
    </source>
</reference>
<dbReference type="PANTHER" id="PTHR21404">
    <property type="entry name" value="HEN1"/>
    <property type="match status" value="1"/>
</dbReference>
<keyword evidence="16" id="KW-1185">Reference proteome</keyword>
<evidence type="ECO:0000256" key="4">
    <source>
        <dbReference type="ARBA" id="ARBA00022603"/>
    </source>
</evidence>
<dbReference type="CDD" id="cd02440">
    <property type="entry name" value="AdoMet_MTases"/>
    <property type="match status" value="1"/>
</dbReference>
<keyword evidence="5 15" id="KW-0808">Transferase</keyword>
<evidence type="ECO:0000256" key="6">
    <source>
        <dbReference type="ARBA" id="ARBA00022691"/>
    </source>
</evidence>
<evidence type="ECO:0000259" key="14">
    <source>
        <dbReference type="Pfam" id="PF13649"/>
    </source>
</evidence>
<dbReference type="EMBL" id="CP046052">
    <property type="protein sequence ID" value="QGM47128.1"/>
    <property type="molecule type" value="Genomic_DNA"/>
</dbReference>
<dbReference type="InterPro" id="IPR041698">
    <property type="entry name" value="Methyltransf_25"/>
</dbReference>
<feature type="domain" description="Methyltransferase" evidence="14">
    <location>
        <begin position="274"/>
        <end position="374"/>
    </location>
</feature>
<dbReference type="GO" id="GO:0003723">
    <property type="term" value="F:RNA binding"/>
    <property type="evidence" value="ECO:0007669"/>
    <property type="project" value="UniProtKB-KW"/>
</dbReference>
<keyword evidence="8" id="KW-0460">Magnesium</keyword>
<comment type="similarity">
    <text evidence="2">Belongs to the methyltransferase superfamily. HEN1 family.</text>
</comment>
<dbReference type="GO" id="GO:0001510">
    <property type="term" value="P:RNA methylation"/>
    <property type="evidence" value="ECO:0007669"/>
    <property type="project" value="InterPro"/>
</dbReference>
<dbReference type="InterPro" id="IPR024026">
    <property type="entry name" value="3'-RNA_MeTfrase_Hen1_bac"/>
</dbReference>
<dbReference type="AlphaFoldDB" id="A0A6B8KKE9"/>
<comment type="catalytic activity">
    <reaction evidence="12">
        <text>small RNA 3'-end nucleotide + S-adenosyl-L-methionine = small RNA 3'-end 2'-O-methylnucleotide + S-adenosyl-L-homocysteine + H(+)</text>
        <dbReference type="Rhea" id="RHEA:37887"/>
        <dbReference type="Rhea" id="RHEA-COMP:10415"/>
        <dbReference type="Rhea" id="RHEA-COMP:10416"/>
        <dbReference type="ChEBI" id="CHEBI:15378"/>
        <dbReference type="ChEBI" id="CHEBI:57856"/>
        <dbReference type="ChEBI" id="CHEBI:59789"/>
        <dbReference type="ChEBI" id="CHEBI:74896"/>
        <dbReference type="ChEBI" id="CHEBI:74898"/>
        <dbReference type="EC" id="2.1.1.386"/>
    </reaction>
</comment>
<keyword evidence="10" id="KW-0943">RNA-mediated gene silencing</keyword>
<dbReference type="GO" id="GO:0046872">
    <property type="term" value="F:metal ion binding"/>
    <property type="evidence" value="ECO:0007669"/>
    <property type="project" value="UniProtKB-KW"/>
</dbReference>
<keyword evidence="6" id="KW-0949">S-adenosyl-L-methionine</keyword>
<dbReference type="Pfam" id="PF12623">
    <property type="entry name" value="Hen1_L"/>
    <property type="match status" value="1"/>
</dbReference>
<dbReference type="InterPro" id="IPR038546">
    <property type="entry name" value="Hen1_N_sf"/>
</dbReference>
<dbReference type="OrthoDB" id="626362at2"/>
<dbReference type="PANTHER" id="PTHR21404:SF3">
    <property type="entry name" value="SMALL RNA 2'-O-METHYLTRANSFERASE"/>
    <property type="match status" value="1"/>
</dbReference>
<organism evidence="15 16">
    <name type="scientific">Methylocystis heyeri</name>
    <dbReference type="NCBI Taxonomy" id="391905"/>
    <lineage>
        <taxon>Bacteria</taxon>
        <taxon>Pseudomonadati</taxon>
        <taxon>Pseudomonadota</taxon>
        <taxon>Alphaproteobacteria</taxon>
        <taxon>Hyphomicrobiales</taxon>
        <taxon>Methylocystaceae</taxon>
        <taxon>Methylocystis</taxon>
    </lineage>
</organism>
<dbReference type="Gene3D" id="3.30.1610.20">
    <property type="entry name" value="Hen1, N-terminal domain"/>
    <property type="match status" value="1"/>
</dbReference>
<dbReference type="GO" id="GO:0031047">
    <property type="term" value="P:regulatory ncRNA-mediated gene silencing"/>
    <property type="evidence" value="ECO:0007669"/>
    <property type="project" value="UniProtKB-KW"/>
</dbReference>
<evidence type="ECO:0000259" key="13">
    <source>
        <dbReference type="Pfam" id="PF12623"/>
    </source>
</evidence>
<sequence>MFLSIATTHSPATDLGFLLMKHPDRTHEVELSFGKAVVFFPQADAQRCEAALALDLDPVALVRGRGGADGVMDQYVNDRPYAASSFLSVALNKAFRTAMTGVSRERPELAQSAIPLEITIAPLPSSDDLPERLFAPLGWRVEARRIETSRYVELRLSGTLRLADALSHIYVLIPALDADKHYWVGDDEVGKLVSKAGPWLAAHPERETIARRYLKNRRGLARAALALLLQDPAPDEPSESTPRREEALEAPLRLHDRRLDTVAVLLKETGARAVADLGCGEGRLLQRLAKDRAFEKLIGIDASSRDLERARERLKLDVAGGASRERVQLLHGALTYRDARWAEVDAAALVEVIEHLDEDRLPALADAVFGAARPKVVIVTTPNAEYNRLFETLPDGQFRHPDHRFEFTRPQFSAWAQAVAERYGYSVAFSGIGEEHPEFGPVSQVGVFSR</sequence>